<organism evidence="1">
    <name type="scientific">Acididesulfobacillus acetoxydans</name>
    <dbReference type="NCBI Taxonomy" id="1561005"/>
    <lineage>
        <taxon>Bacteria</taxon>
        <taxon>Bacillati</taxon>
        <taxon>Bacillota</taxon>
        <taxon>Clostridia</taxon>
        <taxon>Eubacteriales</taxon>
        <taxon>Peptococcaceae</taxon>
        <taxon>Acididesulfobacillus</taxon>
    </lineage>
</organism>
<keyword evidence="3" id="KW-1185">Reference proteome</keyword>
<evidence type="ECO:0000313" key="1">
    <source>
        <dbReference type="EMBL" id="CAA7600673.1"/>
    </source>
</evidence>
<name>A0A8S0VWB3_9FIRM</name>
<proteinExistence type="predicted"/>
<evidence type="ECO:0000313" key="3">
    <source>
        <dbReference type="Proteomes" id="UP001071230"/>
    </source>
</evidence>
<dbReference type="Proteomes" id="UP001071230">
    <property type="component" value="Unassembled WGS sequence"/>
</dbReference>
<accession>A0A8S0VWB3</accession>
<evidence type="ECO:0000313" key="2">
    <source>
        <dbReference type="EMBL" id="CEJ09454.1"/>
    </source>
</evidence>
<dbReference type="Proteomes" id="UP000836597">
    <property type="component" value="Chromosome"/>
</dbReference>
<dbReference type="EMBL" id="LR746496">
    <property type="protein sequence ID" value="CAA7600673.1"/>
    <property type="molecule type" value="Genomic_DNA"/>
</dbReference>
<reference evidence="2" key="1">
    <citation type="submission" date="2014-11" db="EMBL/GenBank/DDBJ databases">
        <authorList>
            <person name="Hornung B.V."/>
        </authorList>
    </citation>
    <scope>NUCLEOTIDE SEQUENCE</scope>
    <source>
        <strain evidence="2">INE</strain>
    </source>
</reference>
<gene>
    <name evidence="1" type="ORF">DEACI_1326</name>
    <name evidence="2" type="ORF">DEACI_3938</name>
</gene>
<dbReference type="KEGG" id="aacx:DEACI_1326"/>
<dbReference type="AlphaFoldDB" id="A0A8S0VWB3"/>
<sequence>MAFASANFQLVAFLLATSHYTRSAFEFVGVLSFLFKESLRKPRYGRGYFLKGKRAFFLTDRIIIFGGVVRCQPFILTARRSQLIKSAV</sequence>
<reference evidence="1" key="2">
    <citation type="submission" date="2020-01" db="EMBL/GenBank/DDBJ databases">
        <authorList>
            <person name="Hornung B."/>
        </authorList>
    </citation>
    <scope>NUCLEOTIDE SEQUENCE</scope>
    <source>
        <strain evidence="1">PacBioINE</strain>
    </source>
</reference>
<dbReference type="EMBL" id="CDGJ01000132">
    <property type="protein sequence ID" value="CEJ09454.1"/>
    <property type="molecule type" value="Genomic_DNA"/>
</dbReference>
<protein>
    <submittedName>
        <fullName evidence="1">Uncharacterized protein</fullName>
    </submittedName>
</protein>